<dbReference type="GO" id="GO:0005524">
    <property type="term" value="F:ATP binding"/>
    <property type="evidence" value="ECO:0007669"/>
    <property type="project" value="UniProtKB-UniRule"/>
</dbReference>
<dbReference type="InterPro" id="IPR002498">
    <property type="entry name" value="PInositol-4-P-4/5-kinase_core"/>
</dbReference>
<feature type="region of interest" description="Disordered" evidence="2">
    <location>
        <begin position="19"/>
        <end position="50"/>
    </location>
</feature>
<feature type="compositionally biased region" description="Polar residues" evidence="2">
    <location>
        <begin position="41"/>
        <end position="50"/>
    </location>
</feature>
<evidence type="ECO:0000313" key="5">
    <source>
        <dbReference type="Proteomes" id="UP000192257"/>
    </source>
</evidence>
<dbReference type="PROSITE" id="PS51455">
    <property type="entry name" value="PIPK"/>
    <property type="match status" value="1"/>
</dbReference>
<evidence type="ECO:0000256" key="1">
    <source>
        <dbReference type="PROSITE-ProRule" id="PRU00781"/>
    </source>
</evidence>
<dbReference type="Pfam" id="PF01504">
    <property type="entry name" value="PIP5K"/>
    <property type="match status" value="1"/>
</dbReference>
<keyword evidence="1" id="KW-0808">Transferase</keyword>
<proteinExistence type="predicted"/>
<dbReference type="InterPro" id="IPR027483">
    <property type="entry name" value="PInositol-4-P-4/5-kinase_C_sf"/>
</dbReference>
<dbReference type="InterPro" id="IPR027484">
    <property type="entry name" value="PInositol-4-P-5-kinase_N"/>
</dbReference>
<dbReference type="Gene3D" id="3.30.800.10">
    <property type="entry name" value="Phosphatidylinositol Phosphate Kinase II Beta"/>
    <property type="match status" value="1"/>
</dbReference>
<dbReference type="CDD" id="cd00139">
    <property type="entry name" value="PIPKc"/>
    <property type="match status" value="1"/>
</dbReference>
<evidence type="ECO:0000256" key="2">
    <source>
        <dbReference type="SAM" id="MobiDB-lite"/>
    </source>
</evidence>
<evidence type="ECO:0000313" key="4">
    <source>
        <dbReference type="EMBL" id="ORC93710.1"/>
    </source>
</evidence>
<comment type="caution">
    <text evidence="4">The sequence shown here is derived from an EMBL/GenBank/DDBJ whole genome shotgun (WGS) entry which is preliminary data.</text>
</comment>
<dbReference type="Proteomes" id="UP000192257">
    <property type="component" value="Unassembled WGS sequence"/>
</dbReference>
<dbReference type="GeneID" id="39981048"/>
<dbReference type="Gene3D" id="3.30.810.10">
    <property type="entry name" value="2-Layer Sandwich"/>
    <property type="match status" value="1"/>
</dbReference>
<accession>A0A1X0PB79</accession>
<feature type="domain" description="PIPK" evidence="3">
    <location>
        <begin position="93"/>
        <end position="476"/>
    </location>
</feature>
<sequence>MPYNREIIASIAFEHDPVHSKRLSKENATNESAADPHDNQDNAGNLGPQQNEATRNIISCMKWALAQSITSISHPAKQRPLNPKKDFTIETKIEVKVRNNQGPGLSCCGASGVKRSRAPAFSIRESGDDIMDVEESDDESENDTDSLPVSFTFIDYSPMCYHHIREFFKIDPRAYCDVLMRSRWHSTPTPGKSAAQLFFCGKDWVIKTMTNEESEFLRSILHRYYFFVLDNPYTLLPHFVGHHRLEIEGEKINIIIMQNVFATGNTIHEKYDLKGSTVGRFATEAEKMKHTCTQKDLDLNRPIHVGPARRALLIDQIKKDCDFLRRSNVMDYSFLVGIHVLPTHNHRWMGNTQSGGKDGFQGTLPFHALALDGTIAGVFSEQQMNATTSMYGVTQPEVAIDGRCFTSDQGGMLSTEQPGTQREIYYIGIIDILQEYNVRKRLETLVIGSLKDREKISSVPPREYASRFLSFMSSIIA</sequence>
<gene>
    <name evidence="4" type="ORF">TM35_000015870</name>
</gene>
<keyword evidence="1" id="KW-0067">ATP-binding</keyword>
<dbReference type="AlphaFoldDB" id="A0A1X0PB79"/>
<keyword evidence="1 4" id="KW-0418">Kinase</keyword>
<dbReference type="GO" id="GO:0016308">
    <property type="term" value="F:1-phosphatidylinositol-4-phosphate 5-kinase activity"/>
    <property type="evidence" value="ECO:0007669"/>
    <property type="project" value="TreeGrafter"/>
</dbReference>
<protein>
    <submittedName>
        <fullName evidence="4">Putative phosphatidylinositol-4-phosphate 5-kinase-like</fullName>
    </submittedName>
</protein>
<keyword evidence="1" id="KW-0547">Nucleotide-binding</keyword>
<dbReference type="SUPFAM" id="SSF56104">
    <property type="entry name" value="SAICAR synthase-like"/>
    <property type="match status" value="1"/>
</dbReference>
<name>A0A1X0PB79_9TRYP</name>
<evidence type="ECO:0000259" key="3">
    <source>
        <dbReference type="PROSITE" id="PS51455"/>
    </source>
</evidence>
<reference evidence="4 5" key="1">
    <citation type="submission" date="2017-03" db="EMBL/GenBank/DDBJ databases">
        <title>An alternative strategy for trypanosome survival in the mammalian bloodstream revealed through genome and transcriptome analysis of the ubiquitous bovine parasite Trypanosoma (Megatrypanum) theileri.</title>
        <authorList>
            <person name="Kelly S."/>
            <person name="Ivens A."/>
            <person name="Mott A."/>
            <person name="O'Neill E."/>
            <person name="Emms D."/>
            <person name="Macleod O."/>
            <person name="Voorheis P."/>
            <person name="Matthews J."/>
            <person name="Matthews K."/>
            <person name="Carrington M."/>
        </authorList>
    </citation>
    <scope>NUCLEOTIDE SEQUENCE [LARGE SCALE GENOMIC DNA]</scope>
    <source>
        <strain evidence="4">Edinburgh</strain>
    </source>
</reference>
<dbReference type="OrthoDB" id="20783at2759"/>
<dbReference type="RefSeq" id="XP_028887776.1">
    <property type="nucleotide sequence ID" value="XM_029021268.1"/>
</dbReference>
<organism evidence="4 5">
    <name type="scientific">Trypanosoma theileri</name>
    <dbReference type="NCBI Taxonomy" id="67003"/>
    <lineage>
        <taxon>Eukaryota</taxon>
        <taxon>Discoba</taxon>
        <taxon>Euglenozoa</taxon>
        <taxon>Kinetoplastea</taxon>
        <taxon>Metakinetoplastina</taxon>
        <taxon>Trypanosomatida</taxon>
        <taxon>Trypanosomatidae</taxon>
        <taxon>Trypanosoma</taxon>
    </lineage>
</organism>
<dbReference type="InterPro" id="IPR023610">
    <property type="entry name" value="PInositol-4/5-P-5/4-kinase"/>
</dbReference>
<keyword evidence="5" id="KW-1185">Reference proteome</keyword>
<dbReference type="SMART" id="SM00330">
    <property type="entry name" value="PIPKc"/>
    <property type="match status" value="1"/>
</dbReference>
<dbReference type="PANTHER" id="PTHR23086:SF8">
    <property type="entry name" value="PHOSPHATIDYLINOSITOL 5-PHOSPHATE 4-KINASE, ISOFORM A"/>
    <property type="match status" value="1"/>
</dbReference>
<dbReference type="GO" id="GO:0005886">
    <property type="term" value="C:plasma membrane"/>
    <property type="evidence" value="ECO:0007669"/>
    <property type="project" value="TreeGrafter"/>
</dbReference>
<dbReference type="EMBL" id="NBCO01000001">
    <property type="protein sequence ID" value="ORC93710.1"/>
    <property type="molecule type" value="Genomic_DNA"/>
</dbReference>
<dbReference type="VEuPathDB" id="TriTrypDB:TM35_000015870"/>
<dbReference type="PANTHER" id="PTHR23086">
    <property type="entry name" value="PHOSPHATIDYLINOSITOL-4-PHOSPHATE 5-KINASE"/>
    <property type="match status" value="1"/>
</dbReference>
<dbReference type="STRING" id="67003.A0A1X0PB79"/>
<dbReference type="GO" id="GO:0046854">
    <property type="term" value="P:phosphatidylinositol phosphate biosynthetic process"/>
    <property type="evidence" value="ECO:0007669"/>
    <property type="project" value="TreeGrafter"/>
</dbReference>